<dbReference type="Gene3D" id="2.40.50.40">
    <property type="match status" value="1"/>
</dbReference>
<organism evidence="4 5">
    <name type="scientific">Cyprinus carpio</name>
    <name type="common">Common carp</name>
    <dbReference type="NCBI Taxonomy" id="7962"/>
    <lineage>
        <taxon>Eukaryota</taxon>
        <taxon>Metazoa</taxon>
        <taxon>Chordata</taxon>
        <taxon>Craniata</taxon>
        <taxon>Vertebrata</taxon>
        <taxon>Euteleostomi</taxon>
        <taxon>Actinopterygii</taxon>
        <taxon>Neopterygii</taxon>
        <taxon>Teleostei</taxon>
        <taxon>Ostariophysi</taxon>
        <taxon>Cypriniformes</taxon>
        <taxon>Cyprinidae</taxon>
        <taxon>Cyprininae</taxon>
        <taxon>Cyprinus</taxon>
    </lineage>
</organism>
<name>A0A8C2K5H2_CYPCA</name>
<protein>
    <submittedName>
        <fullName evidence="4">Chemokine (C-C motif) ligand 25b</fullName>
    </submittedName>
</protein>
<feature type="chain" id="PRO_5044678324" evidence="2">
    <location>
        <begin position="28"/>
        <end position="107"/>
    </location>
</feature>
<evidence type="ECO:0000313" key="5">
    <source>
        <dbReference type="Proteomes" id="UP000694701"/>
    </source>
</evidence>
<evidence type="ECO:0000259" key="3">
    <source>
        <dbReference type="SMART" id="SM00199"/>
    </source>
</evidence>
<dbReference type="GO" id="GO:0008009">
    <property type="term" value="F:chemokine activity"/>
    <property type="evidence" value="ECO:0007669"/>
    <property type="project" value="InterPro"/>
</dbReference>
<dbReference type="Ensembl" id="ENSCCRT00020114175.1">
    <property type="protein sequence ID" value="ENSCCRP00020104526.1"/>
    <property type="gene ID" value="ENSCCRG00020047718.1"/>
</dbReference>
<feature type="domain" description="Chemokine interleukin-8-like" evidence="3">
    <location>
        <begin position="34"/>
        <end position="99"/>
    </location>
</feature>
<accession>A0A8C2K5H2</accession>
<dbReference type="InterPro" id="IPR039809">
    <property type="entry name" value="Chemokine_b/g/d"/>
</dbReference>
<evidence type="ECO:0000256" key="1">
    <source>
        <dbReference type="ARBA" id="ARBA00022514"/>
    </source>
</evidence>
<proteinExistence type="predicted"/>
<dbReference type="AlphaFoldDB" id="A0A8C2K5H2"/>
<dbReference type="OMA" id="YTMQEPN"/>
<keyword evidence="1" id="KW-0202">Cytokine</keyword>
<dbReference type="CDD" id="cd00169">
    <property type="entry name" value="Chemokine"/>
    <property type="match status" value="1"/>
</dbReference>
<dbReference type="Proteomes" id="UP000694700">
    <property type="component" value="Unplaced"/>
</dbReference>
<dbReference type="GO" id="GO:0005615">
    <property type="term" value="C:extracellular space"/>
    <property type="evidence" value="ECO:0007669"/>
    <property type="project" value="UniProtKB-KW"/>
</dbReference>
<dbReference type="PANTHER" id="PTHR12015">
    <property type="entry name" value="SMALL INDUCIBLE CYTOKINE A"/>
    <property type="match status" value="1"/>
</dbReference>
<dbReference type="PANTHER" id="PTHR12015:SF186">
    <property type="entry name" value="C-C MOTIF CHEMOKINE 21-LIKE-RELATED"/>
    <property type="match status" value="1"/>
</dbReference>
<dbReference type="Pfam" id="PF00048">
    <property type="entry name" value="IL8"/>
    <property type="match status" value="1"/>
</dbReference>
<keyword evidence="2" id="KW-0732">Signal</keyword>
<dbReference type="InterPro" id="IPR001811">
    <property type="entry name" value="Chemokine_IL8-like_dom"/>
</dbReference>
<feature type="signal peptide" evidence="2">
    <location>
        <begin position="1"/>
        <end position="27"/>
    </location>
</feature>
<reference evidence="4" key="1">
    <citation type="submission" date="2025-05" db="UniProtKB">
        <authorList>
            <consortium name="Ensembl"/>
        </authorList>
    </citation>
    <scope>IDENTIFICATION</scope>
</reference>
<dbReference type="SUPFAM" id="SSF54117">
    <property type="entry name" value="Interleukin 8-like chemokines"/>
    <property type="match status" value="1"/>
</dbReference>
<dbReference type="Ensembl" id="ENSCCRT00015080129.1">
    <property type="protein sequence ID" value="ENSCCRP00015077591.1"/>
    <property type="gene ID" value="ENSCCRG00015031425.1"/>
</dbReference>
<sequence length="107" mass="12065">METPHSAMKFQILFLFLLLTCMYPSVAPGPMSSYENCCLKYADVKKKNFWNIGKHAESYRIQESDGGCNIPAVVFTMKNSKTICAEPNLPWVNKAIQVLNKKKAATM</sequence>
<dbReference type="Proteomes" id="UP000694701">
    <property type="component" value="Unplaced"/>
</dbReference>
<dbReference type="InterPro" id="IPR036048">
    <property type="entry name" value="Interleukin_8-like_sf"/>
</dbReference>
<evidence type="ECO:0000313" key="4">
    <source>
        <dbReference type="Ensembl" id="ENSCCRP00020104526.1"/>
    </source>
</evidence>
<dbReference type="SMART" id="SM00199">
    <property type="entry name" value="SCY"/>
    <property type="match status" value="1"/>
</dbReference>
<evidence type="ECO:0000256" key="2">
    <source>
        <dbReference type="SAM" id="SignalP"/>
    </source>
</evidence>
<dbReference type="GO" id="GO:0006955">
    <property type="term" value="P:immune response"/>
    <property type="evidence" value="ECO:0007669"/>
    <property type="project" value="InterPro"/>
</dbReference>